<feature type="signal peptide" evidence="2">
    <location>
        <begin position="1"/>
        <end position="24"/>
    </location>
</feature>
<dbReference type="EMBL" id="BLLK01000069">
    <property type="protein sequence ID" value="GFH60596.1"/>
    <property type="molecule type" value="Genomic_DNA"/>
</dbReference>
<protein>
    <submittedName>
        <fullName evidence="3">Uncharacterized protein</fullName>
    </submittedName>
</protein>
<evidence type="ECO:0000256" key="1">
    <source>
        <dbReference type="SAM" id="MobiDB-lite"/>
    </source>
</evidence>
<name>A0AAD3D9X9_9STRA</name>
<organism evidence="3 4">
    <name type="scientific">Chaetoceros tenuissimus</name>
    <dbReference type="NCBI Taxonomy" id="426638"/>
    <lineage>
        <taxon>Eukaryota</taxon>
        <taxon>Sar</taxon>
        <taxon>Stramenopiles</taxon>
        <taxon>Ochrophyta</taxon>
        <taxon>Bacillariophyta</taxon>
        <taxon>Coscinodiscophyceae</taxon>
        <taxon>Chaetocerotophycidae</taxon>
        <taxon>Chaetocerotales</taxon>
        <taxon>Chaetocerotaceae</taxon>
        <taxon>Chaetoceros</taxon>
    </lineage>
</organism>
<reference evidence="3 4" key="1">
    <citation type="journal article" date="2021" name="Sci. Rep.">
        <title>The genome of the diatom Chaetoceros tenuissimus carries an ancient integrated fragment of an extant virus.</title>
        <authorList>
            <person name="Hongo Y."/>
            <person name="Kimura K."/>
            <person name="Takaki Y."/>
            <person name="Yoshida Y."/>
            <person name="Baba S."/>
            <person name="Kobayashi G."/>
            <person name="Nagasaki K."/>
            <person name="Hano T."/>
            <person name="Tomaru Y."/>
        </authorList>
    </citation>
    <scope>NUCLEOTIDE SEQUENCE [LARGE SCALE GENOMIC DNA]</scope>
    <source>
        <strain evidence="3 4">NIES-3715</strain>
    </source>
</reference>
<feature type="compositionally biased region" description="Polar residues" evidence="1">
    <location>
        <begin position="354"/>
        <end position="368"/>
    </location>
</feature>
<comment type="caution">
    <text evidence="3">The sequence shown here is derived from an EMBL/GenBank/DDBJ whole genome shotgun (WGS) entry which is preliminary data.</text>
</comment>
<keyword evidence="2" id="KW-0732">Signal</keyword>
<gene>
    <name evidence="3" type="ORF">CTEN210_17072</name>
</gene>
<keyword evidence="4" id="KW-1185">Reference proteome</keyword>
<evidence type="ECO:0000313" key="4">
    <source>
        <dbReference type="Proteomes" id="UP001054902"/>
    </source>
</evidence>
<sequence>MWKLQSGPTVAALLLTSLMSQTEGFSIGSTVSVNHSLMQTKSSPTYLAERRKLTVLRPHSFSGYDASQTVNYSRSWTPSQAAEFVMHSRQDHLETGMQLAPMIKSWDGEELSEFLSRLFLGQVNGEKVEYSPANVRNPQWVGLGDEGIAALKTLLVAALPESILTTDTLVRCAYSFLLAEHKWPQQMKVKTLRNGRQAQNAPAPNAPIVFENDTFAGQGYTKNFAEVLGYVFRQRVGEFESIDVIRMLNLPEQKQKEKGYTVLPDFFDHLGIKLTKQEKVDVVEQLAVSGWPPSTLAKFVCTIQELDERVVTRNTVNTSSTVVSTVTSVTTEVNTPGQSPSAVPASYVPDPSASIPQQAQQMNVSAEQ</sequence>
<evidence type="ECO:0000313" key="3">
    <source>
        <dbReference type="EMBL" id="GFH60596.1"/>
    </source>
</evidence>
<accession>A0AAD3D9X9</accession>
<evidence type="ECO:0000256" key="2">
    <source>
        <dbReference type="SAM" id="SignalP"/>
    </source>
</evidence>
<proteinExistence type="predicted"/>
<dbReference type="Proteomes" id="UP001054902">
    <property type="component" value="Unassembled WGS sequence"/>
</dbReference>
<dbReference type="AlphaFoldDB" id="A0AAD3D9X9"/>
<feature type="chain" id="PRO_5042247121" evidence="2">
    <location>
        <begin position="25"/>
        <end position="368"/>
    </location>
</feature>
<feature type="region of interest" description="Disordered" evidence="1">
    <location>
        <begin position="331"/>
        <end position="368"/>
    </location>
</feature>